<accession>A0ABN7T371</accession>
<dbReference type="PROSITE" id="PS00134">
    <property type="entry name" value="TRYPSIN_HIS"/>
    <property type="match status" value="1"/>
</dbReference>
<dbReference type="Gene3D" id="2.40.10.10">
    <property type="entry name" value="Trypsin-like serine proteases"/>
    <property type="match status" value="1"/>
</dbReference>
<sequence>MNYHEKHQKRVSDLTTANFYRSTEMRLTAVLLASLEAEQLLHRECFKFGMDSISQNANVWRGRREAAKEYDEDGDEWKDPRPRWNNNEEPLTLGRSRNTLGRIVNGTAADYDMWPFIAMIGFRGYGGIGQFCAGSIIDDQHILTAAHCFRGWGVIQPDQFTVTLGAYSKLDHESQAKSDQKTYFIGNLKCHENYESRADTIIYDICLLQLTEKISFSDNVMPVCLPEVDYPPPAGTNCIVAGWGETQNTGDNSILQKAIIPLVDVEQCQASYQDDGVNVRSDQHICAGFKEGQVDACQGDSGGPLVCMSSQGNYPELYGIVSFGVGCALPGNPGVYTNVARFREWIKAAVDDADTLDVRDRYYHCEEINRVFMVFDNVDIGCRQGTPYASDKECSVQCKNPEDELNLDGLSGLKCFCRSSFNCRWIGVSDRMDYRANKLDSIIKCNSPRKVSDGCSPPDLQPIHIYSPQKQVYSNKEKVSIFCKYDPDKKPRYKRAECKCKKGKCFWASKKALTSKNTCS</sequence>
<dbReference type="InterPro" id="IPR033116">
    <property type="entry name" value="TRYPSIN_SER"/>
</dbReference>
<dbReference type="PRINTS" id="PR00722">
    <property type="entry name" value="CHYMOTRYPSIN"/>
</dbReference>
<dbReference type="EMBL" id="OU015567">
    <property type="protein sequence ID" value="CAG5110128.1"/>
    <property type="molecule type" value="Genomic_DNA"/>
</dbReference>
<protein>
    <submittedName>
        <fullName evidence="7">Oidioi.mRNA.OKI2018_I69.chr2.g4560.t1.cds</fullName>
    </submittedName>
</protein>
<dbReference type="Proteomes" id="UP001158576">
    <property type="component" value="Chromosome 2"/>
</dbReference>
<gene>
    <name evidence="7" type="ORF">OKIOD_LOCUS13325</name>
</gene>
<feature type="region of interest" description="Disordered" evidence="5">
    <location>
        <begin position="71"/>
        <end position="90"/>
    </location>
</feature>
<evidence type="ECO:0000256" key="3">
    <source>
        <dbReference type="ARBA" id="ARBA00023157"/>
    </source>
</evidence>
<dbReference type="PROSITE" id="PS50240">
    <property type="entry name" value="TRYPSIN_DOM"/>
    <property type="match status" value="1"/>
</dbReference>
<evidence type="ECO:0000259" key="6">
    <source>
        <dbReference type="PROSITE" id="PS50240"/>
    </source>
</evidence>
<dbReference type="Pfam" id="PF00089">
    <property type="entry name" value="Trypsin"/>
    <property type="match status" value="1"/>
</dbReference>
<keyword evidence="1 4" id="KW-0645">Protease</keyword>
<dbReference type="PROSITE" id="PS00135">
    <property type="entry name" value="TRYPSIN_SER"/>
    <property type="match status" value="1"/>
</dbReference>
<dbReference type="InterPro" id="IPR043504">
    <property type="entry name" value="Peptidase_S1_PA_chymotrypsin"/>
</dbReference>
<evidence type="ECO:0000313" key="7">
    <source>
        <dbReference type="EMBL" id="CAG5110128.1"/>
    </source>
</evidence>
<dbReference type="PANTHER" id="PTHR24252:SF7">
    <property type="entry name" value="HYALIN"/>
    <property type="match status" value="1"/>
</dbReference>
<keyword evidence="4" id="KW-0378">Hydrolase</keyword>
<reference evidence="7 8" key="1">
    <citation type="submission" date="2021-04" db="EMBL/GenBank/DDBJ databases">
        <authorList>
            <person name="Bliznina A."/>
        </authorList>
    </citation>
    <scope>NUCLEOTIDE SEQUENCE [LARGE SCALE GENOMIC DNA]</scope>
</reference>
<dbReference type="CDD" id="cd00190">
    <property type="entry name" value="Tryp_SPc"/>
    <property type="match status" value="1"/>
</dbReference>
<evidence type="ECO:0000256" key="4">
    <source>
        <dbReference type="RuleBase" id="RU363034"/>
    </source>
</evidence>
<dbReference type="SMART" id="SM00020">
    <property type="entry name" value="Tryp_SPc"/>
    <property type="match status" value="1"/>
</dbReference>
<organism evidence="7 8">
    <name type="scientific">Oikopleura dioica</name>
    <name type="common">Tunicate</name>
    <dbReference type="NCBI Taxonomy" id="34765"/>
    <lineage>
        <taxon>Eukaryota</taxon>
        <taxon>Metazoa</taxon>
        <taxon>Chordata</taxon>
        <taxon>Tunicata</taxon>
        <taxon>Appendicularia</taxon>
        <taxon>Copelata</taxon>
        <taxon>Oikopleuridae</taxon>
        <taxon>Oikopleura</taxon>
    </lineage>
</organism>
<feature type="domain" description="Peptidase S1" evidence="6">
    <location>
        <begin position="103"/>
        <end position="351"/>
    </location>
</feature>
<evidence type="ECO:0000313" key="8">
    <source>
        <dbReference type="Proteomes" id="UP001158576"/>
    </source>
</evidence>
<dbReference type="SUPFAM" id="SSF50494">
    <property type="entry name" value="Trypsin-like serine proteases"/>
    <property type="match status" value="1"/>
</dbReference>
<dbReference type="PANTHER" id="PTHR24252">
    <property type="entry name" value="ACROSIN-RELATED"/>
    <property type="match status" value="1"/>
</dbReference>
<dbReference type="InterPro" id="IPR009003">
    <property type="entry name" value="Peptidase_S1_PA"/>
</dbReference>
<dbReference type="InterPro" id="IPR001314">
    <property type="entry name" value="Peptidase_S1A"/>
</dbReference>
<dbReference type="InterPro" id="IPR018114">
    <property type="entry name" value="TRYPSIN_HIS"/>
</dbReference>
<keyword evidence="2 4" id="KW-0720">Serine protease</keyword>
<evidence type="ECO:0000256" key="5">
    <source>
        <dbReference type="SAM" id="MobiDB-lite"/>
    </source>
</evidence>
<evidence type="ECO:0000256" key="2">
    <source>
        <dbReference type="ARBA" id="ARBA00022825"/>
    </source>
</evidence>
<name>A0ABN7T371_OIKDI</name>
<dbReference type="InterPro" id="IPR001254">
    <property type="entry name" value="Trypsin_dom"/>
</dbReference>
<keyword evidence="8" id="KW-1185">Reference proteome</keyword>
<evidence type="ECO:0000256" key="1">
    <source>
        <dbReference type="ARBA" id="ARBA00022670"/>
    </source>
</evidence>
<keyword evidence="3" id="KW-1015">Disulfide bond</keyword>
<proteinExistence type="predicted"/>